<accession>A0AAN6ZFL6</accession>
<dbReference type="EMBL" id="MU853405">
    <property type="protein sequence ID" value="KAK4135906.1"/>
    <property type="molecule type" value="Genomic_DNA"/>
</dbReference>
<protein>
    <submittedName>
        <fullName evidence="1">Uncharacterized protein</fullName>
    </submittedName>
</protein>
<dbReference type="Proteomes" id="UP001304895">
    <property type="component" value="Unassembled WGS sequence"/>
</dbReference>
<comment type="caution">
    <text evidence="1">The sequence shown here is derived from an EMBL/GenBank/DDBJ whole genome shotgun (WGS) entry which is preliminary data.</text>
</comment>
<name>A0AAN6ZFL6_9PEZI</name>
<reference evidence="1" key="2">
    <citation type="submission" date="2023-05" db="EMBL/GenBank/DDBJ databases">
        <authorList>
            <consortium name="Lawrence Berkeley National Laboratory"/>
            <person name="Steindorff A."/>
            <person name="Hensen N."/>
            <person name="Bonometti L."/>
            <person name="Westerberg I."/>
            <person name="Brannstrom I.O."/>
            <person name="Guillou S."/>
            <person name="Cros-Aarteil S."/>
            <person name="Calhoun S."/>
            <person name="Haridas S."/>
            <person name="Kuo A."/>
            <person name="Mondo S."/>
            <person name="Pangilinan J."/>
            <person name="Riley R."/>
            <person name="Labutti K."/>
            <person name="Andreopoulos B."/>
            <person name="Lipzen A."/>
            <person name="Chen C."/>
            <person name="Yanf M."/>
            <person name="Daum C."/>
            <person name="Ng V."/>
            <person name="Clum A."/>
            <person name="Ohm R."/>
            <person name="Martin F."/>
            <person name="Silar P."/>
            <person name="Natvig D."/>
            <person name="Lalanne C."/>
            <person name="Gautier V."/>
            <person name="Ament-Velasquez S.L."/>
            <person name="Kruys A."/>
            <person name="Hutchinson M.I."/>
            <person name="Powell A.J."/>
            <person name="Barry K."/>
            <person name="Miller A.N."/>
            <person name="Grigoriev I.V."/>
            <person name="Debuchy R."/>
            <person name="Gladieux P."/>
            <person name="Thoren M.H."/>
            <person name="Johannesson H."/>
        </authorList>
    </citation>
    <scope>NUCLEOTIDE SEQUENCE</scope>
    <source>
        <strain evidence="1">CBS 123565</strain>
    </source>
</reference>
<reference evidence="1" key="1">
    <citation type="journal article" date="2023" name="Mol. Phylogenet. Evol.">
        <title>Genome-scale phylogeny and comparative genomics of the fungal order Sordariales.</title>
        <authorList>
            <person name="Hensen N."/>
            <person name="Bonometti L."/>
            <person name="Westerberg I."/>
            <person name="Brannstrom I.O."/>
            <person name="Guillou S."/>
            <person name="Cros-Aarteil S."/>
            <person name="Calhoun S."/>
            <person name="Haridas S."/>
            <person name="Kuo A."/>
            <person name="Mondo S."/>
            <person name="Pangilinan J."/>
            <person name="Riley R."/>
            <person name="LaButti K."/>
            <person name="Andreopoulos B."/>
            <person name="Lipzen A."/>
            <person name="Chen C."/>
            <person name="Yan M."/>
            <person name="Daum C."/>
            <person name="Ng V."/>
            <person name="Clum A."/>
            <person name="Steindorff A."/>
            <person name="Ohm R.A."/>
            <person name="Martin F."/>
            <person name="Silar P."/>
            <person name="Natvig D.O."/>
            <person name="Lalanne C."/>
            <person name="Gautier V."/>
            <person name="Ament-Velasquez S.L."/>
            <person name="Kruys A."/>
            <person name="Hutchinson M.I."/>
            <person name="Powell A.J."/>
            <person name="Barry K."/>
            <person name="Miller A.N."/>
            <person name="Grigoriev I.V."/>
            <person name="Debuchy R."/>
            <person name="Gladieux P."/>
            <person name="Hiltunen Thoren M."/>
            <person name="Johannesson H."/>
        </authorList>
    </citation>
    <scope>NUCLEOTIDE SEQUENCE</scope>
    <source>
        <strain evidence="1">CBS 123565</strain>
    </source>
</reference>
<gene>
    <name evidence="1" type="ORF">BT67DRAFT_440782</name>
</gene>
<sequence>MNDSECGFCCMPRVTLNVIVGVVRVAFFPQSRSYPTTCHCRLDPGFRNFPDSCHDDLDCGVSHFKNPPASFDLPLIFLILLHSLYLTPHLVDSGHVEGLNARQHLNWDVNFGLAVCSDEVFKLDLGADYTEYNRRGGRATSDCRTADGGAGRLLPLVDMVIAGVV</sequence>
<organism evidence="1 2">
    <name type="scientific">Trichocladium antarcticum</name>
    <dbReference type="NCBI Taxonomy" id="1450529"/>
    <lineage>
        <taxon>Eukaryota</taxon>
        <taxon>Fungi</taxon>
        <taxon>Dikarya</taxon>
        <taxon>Ascomycota</taxon>
        <taxon>Pezizomycotina</taxon>
        <taxon>Sordariomycetes</taxon>
        <taxon>Sordariomycetidae</taxon>
        <taxon>Sordariales</taxon>
        <taxon>Chaetomiaceae</taxon>
        <taxon>Trichocladium</taxon>
    </lineage>
</organism>
<evidence type="ECO:0000313" key="1">
    <source>
        <dbReference type="EMBL" id="KAK4135906.1"/>
    </source>
</evidence>
<dbReference type="AlphaFoldDB" id="A0AAN6ZFL6"/>
<proteinExistence type="predicted"/>
<keyword evidence="2" id="KW-1185">Reference proteome</keyword>
<evidence type="ECO:0000313" key="2">
    <source>
        <dbReference type="Proteomes" id="UP001304895"/>
    </source>
</evidence>